<dbReference type="Pfam" id="PF00619">
    <property type="entry name" value="CARD"/>
    <property type="match status" value="1"/>
</dbReference>
<dbReference type="EMBL" id="JAIZAY010000007">
    <property type="protein sequence ID" value="KAJ8038878.1"/>
    <property type="molecule type" value="Genomic_DNA"/>
</dbReference>
<dbReference type="InterPro" id="IPR001315">
    <property type="entry name" value="CARD"/>
</dbReference>
<dbReference type="PROSITE" id="PS50209">
    <property type="entry name" value="CARD"/>
    <property type="match status" value="1"/>
</dbReference>
<gene>
    <name evidence="2" type="ORF">HOLleu_16433</name>
</gene>
<dbReference type="GO" id="GO:0070513">
    <property type="term" value="F:death domain binding"/>
    <property type="evidence" value="ECO:0007669"/>
    <property type="project" value="InterPro"/>
</dbReference>
<dbReference type="SMART" id="SM00114">
    <property type="entry name" value="CARD"/>
    <property type="match status" value="1"/>
</dbReference>
<sequence length="124" mass="14444">MDKAGEVAIEIMAMSKEYRRVLDRSLPKLCEDLDVDPIIPSLIAEELFTDNDREELEAEHVRSKKVVKFVSILKRRSQRAFEVFVNCLKENEGSKHLAHHMEEVYRGITNQQPVSNQIHMQETH</sequence>
<reference evidence="2" key="1">
    <citation type="submission" date="2021-10" db="EMBL/GenBank/DDBJ databases">
        <title>Tropical sea cucumber genome reveals ecological adaptation and Cuvierian tubules defense mechanism.</title>
        <authorList>
            <person name="Chen T."/>
        </authorList>
    </citation>
    <scope>NUCLEOTIDE SEQUENCE</scope>
    <source>
        <strain evidence="2">Nanhai2018</strain>
        <tissue evidence="2">Muscle</tissue>
    </source>
</reference>
<organism evidence="2 3">
    <name type="scientific">Holothuria leucospilota</name>
    <name type="common">Black long sea cucumber</name>
    <name type="synonym">Mertensiothuria leucospilota</name>
    <dbReference type="NCBI Taxonomy" id="206669"/>
    <lineage>
        <taxon>Eukaryota</taxon>
        <taxon>Metazoa</taxon>
        <taxon>Echinodermata</taxon>
        <taxon>Eleutherozoa</taxon>
        <taxon>Echinozoa</taxon>
        <taxon>Holothuroidea</taxon>
        <taxon>Aspidochirotacea</taxon>
        <taxon>Aspidochirotida</taxon>
        <taxon>Holothuriidae</taxon>
        <taxon>Holothuria</taxon>
    </lineage>
</organism>
<dbReference type="CDD" id="cd01671">
    <property type="entry name" value="CARD"/>
    <property type="match status" value="1"/>
</dbReference>
<dbReference type="OrthoDB" id="1357022at2759"/>
<evidence type="ECO:0000259" key="1">
    <source>
        <dbReference type="PROSITE" id="PS50209"/>
    </source>
</evidence>
<protein>
    <recommendedName>
        <fullName evidence="1">CARD domain-containing protein</fullName>
    </recommendedName>
</protein>
<dbReference type="PANTHER" id="PTHR15034:SF5">
    <property type="entry name" value="DEATH DOMAIN-CONTAINING PROTEIN CRADD"/>
    <property type="match status" value="1"/>
</dbReference>
<proteinExistence type="predicted"/>
<feature type="domain" description="CARD" evidence="1">
    <location>
        <begin position="14"/>
        <end position="90"/>
    </location>
</feature>
<dbReference type="AlphaFoldDB" id="A0A9Q1HAY1"/>
<dbReference type="InterPro" id="IPR037939">
    <property type="entry name" value="CRADD"/>
</dbReference>
<evidence type="ECO:0000313" key="3">
    <source>
        <dbReference type="Proteomes" id="UP001152320"/>
    </source>
</evidence>
<dbReference type="GO" id="GO:0002020">
    <property type="term" value="F:protease binding"/>
    <property type="evidence" value="ECO:0007669"/>
    <property type="project" value="InterPro"/>
</dbReference>
<dbReference type="SUPFAM" id="SSF47986">
    <property type="entry name" value="DEATH domain"/>
    <property type="match status" value="1"/>
</dbReference>
<name>A0A9Q1HAY1_HOLLE</name>
<dbReference type="PANTHER" id="PTHR15034">
    <property type="entry name" value="DEATH DOMAIN-CONTAINING PROTEIN CRADD"/>
    <property type="match status" value="1"/>
</dbReference>
<keyword evidence="3" id="KW-1185">Reference proteome</keyword>
<dbReference type="Proteomes" id="UP001152320">
    <property type="component" value="Chromosome 7"/>
</dbReference>
<accession>A0A9Q1HAY1</accession>
<dbReference type="GO" id="GO:0042981">
    <property type="term" value="P:regulation of apoptotic process"/>
    <property type="evidence" value="ECO:0007669"/>
    <property type="project" value="InterPro"/>
</dbReference>
<evidence type="ECO:0000313" key="2">
    <source>
        <dbReference type="EMBL" id="KAJ8038878.1"/>
    </source>
</evidence>
<dbReference type="InterPro" id="IPR011029">
    <property type="entry name" value="DEATH-like_dom_sf"/>
</dbReference>
<dbReference type="Gene3D" id="1.10.533.10">
    <property type="entry name" value="Death Domain, Fas"/>
    <property type="match status" value="1"/>
</dbReference>
<comment type="caution">
    <text evidence="2">The sequence shown here is derived from an EMBL/GenBank/DDBJ whole genome shotgun (WGS) entry which is preliminary data.</text>
</comment>